<dbReference type="EMBL" id="AOKG01000528">
    <property type="protein sequence ID" value="EPN59933.1"/>
    <property type="molecule type" value="Genomic_DNA"/>
</dbReference>
<dbReference type="AlphaFoldDB" id="S6W812"/>
<accession>S6W812</accession>
<protein>
    <submittedName>
        <fullName evidence="3">Sarcosine oxidase subunit beta</fullName>
    </submittedName>
</protein>
<dbReference type="GO" id="GO:0005737">
    <property type="term" value="C:cytoplasm"/>
    <property type="evidence" value="ECO:0007669"/>
    <property type="project" value="TreeGrafter"/>
</dbReference>
<organism evidence="3 4">
    <name type="scientific">Pseudomonas syringae pv. actinidiae ICMP 18807</name>
    <dbReference type="NCBI Taxonomy" id="1194404"/>
    <lineage>
        <taxon>Bacteria</taxon>
        <taxon>Pseudomonadati</taxon>
        <taxon>Pseudomonadota</taxon>
        <taxon>Gammaproteobacteria</taxon>
        <taxon>Pseudomonadales</taxon>
        <taxon>Pseudomonadaceae</taxon>
        <taxon>Pseudomonas</taxon>
        <taxon>Pseudomonas syringae</taxon>
    </lineage>
</organism>
<feature type="non-terminal residue" evidence="3">
    <location>
        <position position="190"/>
    </location>
</feature>
<comment type="caution">
    <text evidence="3">The sequence shown here is derived from an EMBL/GenBank/DDBJ whole genome shotgun (WGS) entry which is preliminary data.</text>
</comment>
<dbReference type="Proteomes" id="UP000015729">
    <property type="component" value="Unassembled WGS sequence"/>
</dbReference>
<dbReference type="InterPro" id="IPR001763">
    <property type="entry name" value="Rhodanese-like_dom"/>
</dbReference>
<dbReference type="SUPFAM" id="SSF51905">
    <property type="entry name" value="FAD/NAD(P)-binding domain"/>
    <property type="match status" value="1"/>
</dbReference>
<dbReference type="Gene3D" id="3.30.9.10">
    <property type="entry name" value="D-Amino Acid Oxidase, subunit A, domain 2"/>
    <property type="match status" value="1"/>
</dbReference>
<dbReference type="PANTHER" id="PTHR13847:SF287">
    <property type="entry name" value="FAD-DEPENDENT OXIDOREDUCTASE DOMAIN-CONTAINING PROTEIN 1"/>
    <property type="match status" value="1"/>
</dbReference>
<dbReference type="Gene3D" id="3.50.50.60">
    <property type="entry name" value="FAD/NAD(P)-binding domain"/>
    <property type="match status" value="1"/>
</dbReference>
<name>S6W812_PSESF</name>
<dbReference type="InterPro" id="IPR006076">
    <property type="entry name" value="FAD-dep_OxRdtase"/>
</dbReference>
<reference evidence="3 4" key="1">
    <citation type="journal article" date="2013" name="PLoS Pathog.">
        <title>Genomic analysis of the Kiwifruit pathogen Pseudomonas syringae pv. actinidiae provides insight into the origins of an emergent plant disease.</title>
        <authorList>
            <person name="McCann H.C."/>
            <person name="Rikkerink E.H."/>
            <person name="Bertels F."/>
            <person name="Fiers M."/>
            <person name="Lu A."/>
            <person name="Rees-George J."/>
            <person name="Andersen M.T."/>
            <person name="Gleave A.P."/>
            <person name="Haubold B."/>
            <person name="Wohlers M.W."/>
            <person name="Guttman D.S."/>
            <person name="Wang P.W."/>
            <person name="Straub C."/>
            <person name="Vanneste J.L."/>
            <person name="Rainey P.B."/>
            <person name="Templeton M.D."/>
        </authorList>
    </citation>
    <scope>NUCLEOTIDE SEQUENCE [LARGE SCALE GENOMIC DNA]</scope>
    <source>
        <strain evidence="3 4">ICMP 18807</strain>
    </source>
</reference>
<sequence length="190" mass="21410">MQHYSGFGLLKHSLSHHENWQRMWRTPTPKKVYDVVIVGGGGHGLATAYYLAKEHGITNVAVVEKGWLGGGNTARNTTIVRSNYLWDESAHLYEHAMKLWEGLSQDLNYNVMFSQRGVYNLCHTLQDMRDSERRVSANRLNGVDGELLNGKQVAEEIPYLDCSKNTRYPIIGATVQRRGGVARHDAVAWG</sequence>
<dbReference type="Pfam" id="PF01266">
    <property type="entry name" value="DAO"/>
    <property type="match status" value="1"/>
</dbReference>
<proteinExistence type="predicted"/>
<evidence type="ECO:0000313" key="4">
    <source>
        <dbReference type="Proteomes" id="UP000015729"/>
    </source>
</evidence>
<dbReference type="PROSITE" id="PS50206">
    <property type="entry name" value="RHODANESE_3"/>
    <property type="match status" value="1"/>
</dbReference>
<dbReference type="PANTHER" id="PTHR13847">
    <property type="entry name" value="SARCOSINE DEHYDROGENASE-RELATED"/>
    <property type="match status" value="1"/>
</dbReference>
<evidence type="ECO:0000313" key="3">
    <source>
        <dbReference type="EMBL" id="EPN59933.1"/>
    </source>
</evidence>
<gene>
    <name evidence="3" type="ORF">A244_08335</name>
</gene>
<evidence type="ECO:0000259" key="2">
    <source>
        <dbReference type="PROSITE" id="PS50206"/>
    </source>
</evidence>
<keyword evidence="1" id="KW-0560">Oxidoreductase</keyword>
<dbReference type="InterPro" id="IPR036188">
    <property type="entry name" value="FAD/NAD-bd_sf"/>
</dbReference>
<dbReference type="GO" id="GO:0016491">
    <property type="term" value="F:oxidoreductase activity"/>
    <property type="evidence" value="ECO:0007669"/>
    <property type="project" value="UniProtKB-KW"/>
</dbReference>
<evidence type="ECO:0000256" key="1">
    <source>
        <dbReference type="ARBA" id="ARBA00023002"/>
    </source>
</evidence>
<feature type="domain" description="Rhodanese" evidence="2">
    <location>
        <begin position="35"/>
        <end position="79"/>
    </location>
</feature>